<sequence length="160" mass="17619">MGTSENGVDQEMVEDHGVVCSHSKFEDSVIVESISSHIFQEDLFLNGYLSSPIGLISSSETKYMNRDIVILKDDDLEGMFKKSGEERSNVEEIMQVTPIQVSFPEQSQHKAIKGGSQLGFEDASDGEPSEYDSDQELFAPTIKRLLILEEALDSGADPGN</sequence>
<gene>
    <name evidence="2" type="ORF">CEPIT_LOCUS9159</name>
</gene>
<protein>
    <submittedName>
        <fullName evidence="2">Uncharacterized protein</fullName>
    </submittedName>
</protein>
<evidence type="ECO:0000313" key="3">
    <source>
        <dbReference type="Proteomes" id="UP001152523"/>
    </source>
</evidence>
<organism evidence="2 3">
    <name type="scientific">Cuscuta epithymum</name>
    <dbReference type="NCBI Taxonomy" id="186058"/>
    <lineage>
        <taxon>Eukaryota</taxon>
        <taxon>Viridiplantae</taxon>
        <taxon>Streptophyta</taxon>
        <taxon>Embryophyta</taxon>
        <taxon>Tracheophyta</taxon>
        <taxon>Spermatophyta</taxon>
        <taxon>Magnoliopsida</taxon>
        <taxon>eudicotyledons</taxon>
        <taxon>Gunneridae</taxon>
        <taxon>Pentapetalae</taxon>
        <taxon>asterids</taxon>
        <taxon>lamiids</taxon>
        <taxon>Solanales</taxon>
        <taxon>Convolvulaceae</taxon>
        <taxon>Cuscuteae</taxon>
        <taxon>Cuscuta</taxon>
        <taxon>Cuscuta subgen. Cuscuta</taxon>
    </lineage>
</organism>
<name>A0AAV0CUN0_9ASTE</name>
<proteinExistence type="predicted"/>
<evidence type="ECO:0000256" key="1">
    <source>
        <dbReference type="SAM" id="MobiDB-lite"/>
    </source>
</evidence>
<dbReference type="Proteomes" id="UP001152523">
    <property type="component" value="Unassembled WGS sequence"/>
</dbReference>
<keyword evidence="3" id="KW-1185">Reference proteome</keyword>
<feature type="compositionally biased region" description="Acidic residues" evidence="1">
    <location>
        <begin position="122"/>
        <end position="134"/>
    </location>
</feature>
<dbReference type="AlphaFoldDB" id="A0AAV0CUN0"/>
<comment type="caution">
    <text evidence="2">The sequence shown here is derived from an EMBL/GenBank/DDBJ whole genome shotgun (WGS) entry which is preliminary data.</text>
</comment>
<feature type="region of interest" description="Disordered" evidence="1">
    <location>
        <begin position="115"/>
        <end position="134"/>
    </location>
</feature>
<accession>A0AAV0CUN0</accession>
<evidence type="ECO:0000313" key="2">
    <source>
        <dbReference type="EMBL" id="CAH9085062.1"/>
    </source>
</evidence>
<dbReference type="EMBL" id="CAMAPF010000049">
    <property type="protein sequence ID" value="CAH9085062.1"/>
    <property type="molecule type" value="Genomic_DNA"/>
</dbReference>
<reference evidence="2" key="1">
    <citation type="submission" date="2022-07" db="EMBL/GenBank/DDBJ databases">
        <authorList>
            <person name="Macas J."/>
            <person name="Novak P."/>
            <person name="Neumann P."/>
        </authorList>
    </citation>
    <scope>NUCLEOTIDE SEQUENCE</scope>
</reference>